<protein>
    <recommendedName>
        <fullName evidence="4">Peptidase S1</fullName>
    </recommendedName>
</protein>
<reference evidence="2 3" key="1">
    <citation type="submission" date="2015-11" db="EMBL/GenBank/DDBJ databases">
        <title>Whole-Genome Sequence of Candidatus Oderbacter manganicum from the National Park Lower Oder Valley, Germany.</title>
        <authorList>
            <person name="Braun B."/>
            <person name="Liere K."/>
            <person name="Szewzyk U."/>
        </authorList>
    </citation>
    <scope>NUCLEOTIDE SEQUENCE [LARGE SCALE GENOMIC DNA]</scope>
    <source>
        <strain evidence="2 3">OTSz_A_272</strain>
    </source>
</reference>
<dbReference type="EMBL" id="CP013244">
    <property type="protein sequence ID" value="ANP47445.1"/>
    <property type="molecule type" value="Genomic_DNA"/>
</dbReference>
<feature type="signal peptide" evidence="1">
    <location>
        <begin position="1"/>
        <end position="25"/>
    </location>
</feature>
<dbReference type="STRING" id="1759059.ATE48_16770"/>
<dbReference type="OrthoDB" id="5973611at2"/>
<keyword evidence="1" id="KW-0732">Signal</keyword>
<proteinExistence type="predicted"/>
<gene>
    <name evidence="2" type="ORF">ATE48_16770</name>
</gene>
<organism evidence="2 3">
    <name type="scientific">Candidatus Viadribacter manganicus</name>
    <dbReference type="NCBI Taxonomy" id="1759059"/>
    <lineage>
        <taxon>Bacteria</taxon>
        <taxon>Pseudomonadati</taxon>
        <taxon>Pseudomonadota</taxon>
        <taxon>Alphaproteobacteria</taxon>
        <taxon>Hyphomonadales</taxon>
        <taxon>Hyphomonadaceae</taxon>
        <taxon>Candidatus Viadribacter</taxon>
    </lineage>
</organism>
<dbReference type="KEGG" id="cbot:ATE48_16770"/>
<accession>A0A1B1ALN0</accession>
<evidence type="ECO:0008006" key="4">
    <source>
        <dbReference type="Google" id="ProtNLM"/>
    </source>
</evidence>
<sequence length="161" mass="16630">MTMKSRIAAAIAVAAVALTAGVASAQNWQGAPTYGNVRLAAGFQPDPYNVQLVAGGPIDSRAALGAACPGFIANNPDFDLYWTAGNTGLPLVISANSNADTTLVVRTPNGEWLCEDDGGFNGMNPGLRIDNPQTGLYDIWVGTYSQGNAPAVLSISELTSN</sequence>
<dbReference type="Proteomes" id="UP000092498">
    <property type="component" value="Chromosome"/>
</dbReference>
<evidence type="ECO:0000313" key="3">
    <source>
        <dbReference type="Proteomes" id="UP000092498"/>
    </source>
</evidence>
<name>A0A1B1ALN0_9PROT</name>
<feature type="chain" id="PRO_5008518990" description="Peptidase S1" evidence="1">
    <location>
        <begin position="26"/>
        <end position="161"/>
    </location>
</feature>
<evidence type="ECO:0000256" key="1">
    <source>
        <dbReference type="SAM" id="SignalP"/>
    </source>
</evidence>
<keyword evidence="3" id="KW-1185">Reference proteome</keyword>
<evidence type="ECO:0000313" key="2">
    <source>
        <dbReference type="EMBL" id="ANP47445.1"/>
    </source>
</evidence>
<dbReference type="InParanoid" id="A0A1B1ALN0"/>
<dbReference type="AlphaFoldDB" id="A0A1B1ALN0"/>